<protein>
    <recommendedName>
        <fullName evidence="4">Lipid A core - O-antigen ligase and related enzymes</fullName>
    </recommendedName>
</protein>
<name>A0A449BC21_HAPAX</name>
<sequence length="411" mass="48366">MILKNSRIKKLINKETFNIILIFFFLYMTSSFFAVNVRGIFMLVSILVISFLTFLVNFKDIRINVKVLTIVLSIVMVTFIVALINSEGIYDYLIFWIALFTAYLFFISIPIKKFIDYFVKIMTFTAVFSVIAFMIQVVSPQTIERFFPLLVNTSGVTVYNLFFTLLYKTDYILMNPGFFWEPGAYQTFLLLALFFIMFVRNKVNYVLIGIYIVTIITTVSTAGYFALVFLLLIFVLKKFRLAKSFMLFLILVFLFVLIYDFIPSNIQFRLFNKLFKFFDFSSIKDNPIYESTVARIEGILFPIRALIKNPIFGLGFNGLSRMAVDDGLGLLTATQFNWFGYFGFFMGLLLNYPLWLWSKYNERNKFYAFLIFIFFNLIIISENYNRNGFFILILLYGFSLLNKEERREEHE</sequence>
<keyword evidence="3" id="KW-1185">Reference proteome</keyword>
<feature type="transmembrane region" description="Helical" evidence="1">
    <location>
        <begin position="40"/>
        <end position="58"/>
    </location>
</feature>
<feature type="transmembrane region" description="Helical" evidence="1">
    <location>
        <begin position="205"/>
        <end position="233"/>
    </location>
</feature>
<feature type="transmembrane region" description="Helical" evidence="1">
    <location>
        <begin position="90"/>
        <end position="109"/>
    </location>
</feature>
<dbReference type="STRING" id="1278311.GCA_000428705_00416"/>
<reference evidence="2 3" key="1">
    <citation type="submission" date="2019-01" db="EMBL/GenBank/DDBJ databases">
        <authorList>
            <consortium name="Pathogen Informatics"/>
        </authorList>
    </citation>
    <scope>NUCLEOTIDE SEQUENCE [LARGE SCALE GENOMIC DNA]</scope>
    <source>
        <strain evidence="2 3">NCTC10138</strain>
    </source>
</reference>
<gene>
    <name evidence="2" type="ORF">NCTC10138_00342</name>
</gene>
<evidence type="ECO:0008006" key="4">
    <source>
        <dbReference type="Google" id="ProtNLM"/>
    </source>
</evidence>
<keyword evidence="1" id="KW-1133">Transmembrane helix</keyword>
<feature type="transmembrane region" description="Helical" evidence="1">
    <location>
        <begin position="245"/>
        <end position="262"/>
    </location>
</feature>
<feature type="transmembrane region" description="Helical" evidence="1">
    <location>
        <begin position="338"/>
        <end position="357"/>
    </location>
</feature>
<dbReference type="Proteomes" id="UP000289841">
    <property type="component" value="Chromosome"/>
</dbReference>
<feature type="transmembrane region" description="Helical" evidence="1">
    <location>
        <begin position="121"/>
        <end position="139"/>
    </location>
</feature>
<feature type="transmembrane region" description="Helical" evidence="1">
    <location>
        <begin position="364"/>
        <end position="381"/>
    </location>
</feature>
<evidence type="ECO:0000256" key="1">
    <source>
        <dbReference type="SAM" id="Phobius"/>
    </source>
</evidence>
<accession>A0A449BC21</accession>
<dbReference type="KEGG" id="aaxa:NCTC10138_00342"/>
<feature type="transmembrane region" description="Helical" evidence="1">
    <location>
        <begin position="178"/>
        <end position="199"/>
    </location>
</feature>
<evidence type="ECO:0000313" key="2">
    <source>
        <dbReference type="EMBL" id="VEU79989.1"/>
    </source>
</evidence>
<proteinExistence type="predicted"/>
<keyword evidence="1" id="KW-0472">Membrane</keyword>
<dbReference type="EMBL" id="LR215048">
    <property type="protein sequence ID" value="VEU79989.1"/>
    <property type="molecule type" value="Genomic_DNA"/>
</dbReference>
<feature type="transmembrane region" description="Helical" evidence="1">
    <location>
        <begin position="145"/>
        <end position="166"/>
    </location>
</feature>
<feature type="transmembrane region" description="Helical" evidence="1">
    <location>
        <begin position="16"/>
        <end position="34"/>
    </location>
</feature>
<evidence type="ECO:0000313" key="3">
    <source>
        <dbReference type="Proteomes" id="UP000289841"/>
    </source>
</evidence>
<dbReference type="AlphaFoldDB" id="A0A449BC21"/>
<organism evidence="2 3">
    <name type="scientific">Haploplasma axanthum</name>
    <name type="common">Acholeplasma axanthum</name>
    <dbReference type="NCBI Taxonomy" id="29552"/>
    <lineage>
        <taxon>Bacteria</taxon>
        <taxon>Bacillati</taxon>
        <taxon>Mycoplasmatota</taxon>
        <taxon>Mollicutes</taxon>
        <taxon>Acholeplasmatales</taxon>
        <taxon>Acholeplasmataceae</taxon>
        <taxon>Haploplasma</taxon>
    </lineage>
</organism>
<feature type="transmembrane region" description="Helical" evidence="1">
    <location>
        <begin position="65"/>
        <end position="84"/>
    </location>
</feature>
<keyword evidence="1" id="KW-0812">Transmembrane</keyword>